<name>A0ABT4MJK4_9NOCA</name>
<dbReference type="RefSeq" id="WP_269607284.1">
    <property type="nucleotide sequence ID" value="NZ_JAPWIJ010000009.1"/>
</dbReference>
<accession>A0ABT4MJK4</accession>
<evidence type="ECO:0000313" key="2">
    <source>
        <dbReference type="Proteomes" id="UP001081071"/>
    </source>
</evidence>
<dbReference type="Pfam" id="PF19686">
    <property type="entry name" value="DUF6188"/>
    <property type="match status" value="1"/>
</dbReference>
<dbReference type="Proteomes" id="UP001081071">
    <property type="component" value="Unassembled WGS sequence"/>
</dbReference>
<dbReference type="InterPro" id="IPR046179">
    <property type="entry name" value="DUF6188"/>
</dbReference>
<sequence>MKLAVDQHRVSRILLDFDLSIEFDDGATISFSEVVIDDLTVDEDNQFEGLRALAALHGLVCEDVDYDQSGVLRMAFAGGHTVVASPRDEVESWEYCAADGSTVLCGPEGAVESWPAPEHLSTEVSTVEGLPSIGATVVRLSTGDEPAVEFSDGTKLLFDLPLDSGYLVLRESVTSSTISEEGTDQSHGDWVVELSSGHVIFYRPRTT</sequence>
<proteinExistence type="predicted"/>
<keyword evidence="2" id="KW-1185">Reference proteome</keyword>
<comment type="caution">
    <text evidence="1">The sequence shown here is derived from an EMBL/GenBank/DDBJ whole genome shotgun (WGS) entry which is preliminary data.</text>
</comment>
<evidence type="ECO:0000313" key="1">
    <source>
        <dbReference type="EMBL" id="MCZ4520864.1"/>
    </source>
</evidence>
<gene>
    <name evidence="1" type="ORF">O4220_20320</name>
</gene>
<reference evidence="1" key="1">
    <citation type="submission" date="2022-12" db="EMBL/GenBank/DDBJ databases">
        <authorList>
            <person name="Krivoruchko A.V."/>
            <person name="Elkin A."/>
        </authorList>
    </citation>
    <scope>NUCLEOTIDE SEQUENCE</scope>
    <source>
        <strain evidence="1">IEGM 1391</strain>
    </source>
</reference>
<organism evidence="1 2">
    <name type="scientific">Rhodococcus ruber</name>
    <dbReference type="NCBI Taxonomy" id="1830"/>
    <lineage>
        <taxon>Bacteria</taxon>
        <taxon>Bacillati</taxon>
        <taxon>Actinomycetota</taxon>
        <taxon>Actinomycetes</taxon>
        <taxon>Mycobacteriales</taxon>
        <taxon>Nocardiaceae</taxon>
        <taxon>Rhodococcus</taxon>
    </lineage>
</organism>
<protein>
    <submittedName>
        <fullName evidence="1">DUF6188 family protein</fullName>
    </submittedName>
</protein>
<dbReference type="EMBL" id="JAPWIJ010000009">
    <property type="protein sequence ID" value="MCZ4520864.1"/>
    <property type="molecule type" value="Genomic_DNA"/>
</dbReference>